<evidence type="ECO:0000313" key="4">
    <source>
        <dbReference type="EMBL" id="VFT90102.1"/>
    </source>
</evidence>
<feature type="compositionally biased region" description="Low complexity" evidence="1">
    <location>
        <begin position="209"/>
        <end position="238"/>
    </location>
</feature>
<keyword evidence="5" id="KW-1185">Reference proteome</keyword>
<accession>A0A485KY01</accession>
<dbReference type="AlphaFoldDB" id="A0A485KY01"/>
<keyword evidence="2" id="KW-0472">Membrane</keyword>
<protein>
    <submittedName>
        <fullName evidence="4">Aste57867_13262 protein</fullName>
    </submittedName>
</protein>
<feature type="compositionally biased region" description="Low complexity" evidence="1">
    <location>
        <begin position="189"/>
        <end position="198"/>
    </location>
</feature>
<evidence type="ECO:0000256" key="2">
    <source>
        <dbReference type="SAM" id="Phobius"/>
    </source>
</evidence>
<evidence type="ECO:0000313" key="5">
    <source>
        <dbReference type="Proteomes" id="UP000332933"/>
    </source>
</evidence>
<feature type="region of interest" description="Disordered" evidence="1">
    <location>
        <begin position="189"/>
        <end position="250"/>
    </location>
</feature>
<name>A0A485KY01_9STRA</name>
<keyword evidence="2" id="KW-1133">Transmembrane helix</keyword>
<keyword evidence="2" id="KW-0812">Transmembrane</keyword>
<evidence type="ECO:0000256" key="1">
    <source>
        <dbReference type="SAM" id="MobiDB-lite"/>
    </source>
</evidence>
<dbReference type="EMBL" id="VJMH01005441">
    <property type="protein sequence ID" value="KAF0695955.1"/>
    <property type="molecule type" value="Genomic_DNA"/>
</dbReference>
<proteinExistence type="predicted"/>
<feature type="transmembrane region" description="Helical" evidence="2">
    <location>
        <begin position="49"/>
        <end position="72"/>
    </location>
</feature>
<reference evidence="3" key="2">
    <citation type="submission" date="2019-06" db="EMBL/GenBank/DDBJ databases">
        <title>Genomics analysis of Aphanomyces spp. identifies a new class of oomycete effector associated with host adaptation.</title>
        <authorList>
            <person name="Gaulin E."/>
        </authorList>
    </citation>
    <scope>NUCLEOTIDE SEQUENCE</scope>
    <source>
        <strain evidence="3">CBS 578.67</strain>
    </source>
</reference>
<feature type="region of interest" description="Disordered" evidence="1">
    <location>
        <begin position="80"/>
        <end position="117"/>
    </location>
</feature>
<evidence type="ECO:0000313" key="3">
    <source>
        <dbReference type="EMBL" id="KAF0695955.1"/>
    </source>
</evidence>
<dbReference type="Proteomes" id="UP000332933">
    <property type="component" value="Unassembled WGS sequence"/>
</dbReference>
<dbReference type="EMBL" id="CAADRA010005462">
    <property type="protein sequence ID" value="VFT90102.1"/>
    <property type="molecule type" value="Genomic_DNA"/>
</dbReference>
<reference evidence="4 5" key="1">
    <citation type="submission" date="2019-03" db="EMBL/GenBank/DDBJ databases">
        <authorList>
            <person name="Gaulin E."/>
            <person name="Dumas B."/>
        </authorList>
    </citation>
    <scope>NUCLEOTIDE SEQUENCE [LARGE SCALE GENOMIC DNA]</scope>
    <source>
        <strain evidence="4">CBS 568.67</strain>
    </source>
</reference>
<organism evidence="4 5">
    <name type="scientific">Aphanomyces stellatus</name>
    <dbReference type="NCBI Taxonomy" id="120398"/>
    <lineage>
        <taxon>Eukaryota</taxon>
        <taxon>Sar</taxon>
        <taxon>Stramenopiles</taxon>
        <taxon>Oomycota</taxon>
        <taxon>Saprolegniomycetes</taxon>
        <taxon>Saprolegniales</taxon>
        <taxon>Verrucalvaceae</taxon>
        <taxon>Aphanomyces</taxon>
    </lineage>
</organism>
<sequence>MAPHDSVVENLDFQDTARSTSIILHTGDMPVLESERESFLHRRLTARKYWVMAATALLIMGAAVAMVAVTVAPGDSANTSSGVIKQDGPQTPSPPWSTGTPNSVAADPAALKQDTGPPMNSSIGSMVFLPHVNATTNASSYIIMGDNKTLVDVITTPDPIVLTPNKTTSTVSPTTVSIATTMIAAQTTTTGAPTTTQPDLPSTLRPIATTSTPNTTTTTPTPTKDQTTSAPSTTPATQYSQRIHPPSTRT</sequence>
<gene>
    <name evidence="4" type="primary">Aste57867_13262</name>
    <name evidence="3" type="ORF">As57867_013213</name>
    <name evidence="4" type="ORF">ASTE57867_13262</name>
</gene>